<protein>
    <submittedName>
        <fullName evidence="2">DUF1189 domain-containing protein</fullName>
    </submittedName>
</protein>
<dbReference type="GeneID" id="60058917"/>
<reference evidence="2 3" key="1">
    <citation type="journal article" date="2019" name="Nat. Med.">
        <title>A library of human gut bacterial isolates paired with longitudinal multiomics data enables mechanistic microbiome research.</title>
        <authorList>
            <person name="Poyet M."/>
            <person name="Groussin M."/>
            <person name="Gibbons S.M."/>
            <person name="Avila-Pacheco J."/>
            <person name="Jiang X."/>
            <person name="Kearney S.M."/>
            <person name="Perrotta A.R."/>
            <person name="Berdy B."/>
            <person name="Zhao S."/>
            <person name="Lieberman T.D."/>
            <person name="Swanson P.K."/>
            <person name="Smith M."/>
            <person name="Roesemann S."/>
            <person name="Alexander J.E."/>
            <person name="Rich S.A."/>
            <person name="Livny J."/>
            <person name="Vlamakis H."/>
            <person name="Clish C."/>
            <person name="Bullock K."/>
            <person name="Deik A."/>
            <person name="Scott J."/>
            <person name="Pierce K.A."/>
            <person name="Xavier R.J."/>
            <person name="Alm E.J."/>
        </authorList>
    </citation>
    <scope>NUCLEOTIDE SEQUENCE [LARGE SCALE GENOMIC DNA]</scope>
    <source>
        <strain evidence="2 3">BIOML-A198</strain>
    </source>
</reference>
<evidence type="ECO:0000313" key="2">
    <source>
        <dbReference type="EMBL" id="MTK22873.1"/>
    </source>
</evidence>
<proteinExistence type="predicted"/>
<keyword evidence="1" id="KW-0472">Membrane</keyword>
<name>A0A9X5APV9_9FIRM</name>
<feature type="transmembrane region" description="Helical" evidence="1">
    <location>
        <begin position="25"/>
        <end position="48"/>
    </location>
</feature>
<keyword evidence="1" id="KW-0812">Transmembrane</keyword>
<keyword evidence="1" id="KW-1133">Transmembrane helix</keyword>
<evidence type="ECO:0000256" key="1">
    <source>
        <dbReference type="SAM" id="Phobius"/>
    </source>
</evidence>
<dbReference type="RefSeq" id="WP_006783251.1">
    <property type="nucleotide sequence ID" value="NZ_CABJBH010000033.1"/>
</dbReference>
<gene>
    <name evidence="2" type="ORF">GMA92_15895</name>
</gene>
<sequence length="263" mass="29906">MKKLKLMLKSGYSIDSIFELRKTPIIISLIFGIFLSMMQMTPFAFSLLKDEAYRWDEKIWMLSDDEKAMIVESLPDYKIENGALSNNEFYEIKVNSDVKILFNGDANLVTNGLVFNHDHLIFVEQGRQYDLSYGEYEGTNFGQLRQMDVASGYEGVFAPFAKSLKPLLIVPFIMGNYQTGILTFFIYTFVVAALSMLFKFGHTSFISYKEVLNIMIYSGTIPSIISLIIGLIISPAFTTIIFNFGTPLIAFVVYRKKVIPSLI</sequence>
<evidence type="ECO:0000313" key="3">
    <source>
        <dbReference type="Proteomes" id="UP000487649"/>
    </source>
</evidence>
<feature type="transmembrane region" description="Helical" evidence="1">
    <location>
        <begin position="221"/>
        <end position="254"/>
    </location>
</feature>
<dbReference type="Proteomes" id="UP000487649">
    <property type="component" value="Unassembled WGS sequence"/>
</dbReference>
<dbReference type="EMBL" id="WMQE01000072">
    <property type="protein sequence ID" value="MTK22873.1"/>
    <property type="molecule type" value="Genomic_DNA"/>
</dbReference>
<comment type="caution">
    <text evidence="2">The sequence shown here is derived from an EMBL/GenBank/DDBJ whole genome shotgun (WGS) entry which is preliminary data.</text>
</comment>
<accession>A0A9X5APV9</accession>
<feature type="transmembrane region" description="Helical" evidence="1">
    <location>
        <begin position="181"/>
        <end position="201"/>
    </location>
</feature>
<organism evidence="2 3">
    <name type="scientific">Turicibacter sanguinis</name>
    <dbReference type="NCBI Taxonomy" id="154288"/>
    <lineage>
        <taxon>Bacteria</taxon>
        <taxon>Bacillati</taxon>
        <taxon>Bacillota</taxon>
        <taxon>Erysipelotrichia</taxon>
        <taxon>Erysipelotrichales</taxon>
        <taxon>Turicibacteraceae</taxon>
        <taxon>Turicibacter</taxon>
    </lineage>
</organism>
<dbReference type="InterPro" id="IPR009574">
    <property type="entry name" value="DUF1189"/>
</dbReference>
<dbReference type="AlphaFoldDB" id="A0A9X5APV9"/>
<dbReference type="Pfam" id="PF06691">
    <property type="entry name" value="DUF1189"/>
    <property type="match status" value="1"/>
</dbReference>